<dbReference type="PANTHER" id="PTHR23530">
    <property type="entry name" value="TRANSPORT PROTEIN-RELATED"/>
    <property type="match status" value="1"/>
</dbReference>
<evidence type="ECO:0000256" key="2">
    <source>
        <dbReference type="SAM" id="Phobius"/>
    </source>
</evidence>
<protein>
    <submittedName>
        <fullName evidence="3">MFS transporter</fullName>
    </submittedName>
</protein>
<feature type="transmembrane region" description="Helical" evidence="2">
    <location>
        <begin position="40"/>
        <end position="59"/>
    </location>
</feature>
<dbReference type="SUPFAM" id="SSF103473">
    <property type="entry name" value="MFS general substrate transporter"/>
    <property type="match status" value="1"/>
</dbReference>
<feature type="transmembrane region" description="Helical" evidence="2">
    <location>
        <begin position="109"/>
        <end position="127"/>
    </location>
</feature>
<sequence>MSDGGLSAAQISSLFVVWSLTAFVAEVPSGAWADTIDRRALLVLSGLLYALAFGMWLLWPAYPGYLIGFVCWGVSSALMSGTFEALLFDHLSTAGAAHRYAAVKGRAQTVAMLAMLAATASAGLLMTAGGFPMVGTVSVAMALLHTAVAAALPSSRAAAADPATAGGDADPADADGDADHASEQPPSGTAAFGEYLSMLRSGLREAAGVPRVRRVAILAAAMLGLTAYDEYFPLVLAEHGVAADRIPMLLAVIVAGQALGTALAGRTSRWSPRRIAWLYGVGAALVGVGAIVGAPAGFVAIALGIGAVNNAFLIGEARLQESISGAARATVTSVSGLGSEVFSLAVFALVALGSAWWSIVTVMALLAIPGVITAVVAARWLPPAQGPEIPPPARE</sequence>
<evidence type="ECO:0000313" key="4">
    <source>
        <dbReference type="Proteomes" id="UP000504882"/>
    </source>
</evidence>
<feature type="transmembrane region" description="Helical" evidence="2">
    <location>
        <begin position="329"/>
        <end position="350"/>
    </location>
</feature>
<keyword evidence="2" id="KW-1133">Transmembrane helix</keyword>
<gene>
    <name evidence="3" type="ORF">EXU48_11280</name>
</gene>
<keyword evidence="4" id="KW-1185">Reference proteome</keyword>
<dbReference type="InterPro" id="IPR036259">
    <property type="entry name" value="MFS_trans_sf"/>
</dbReference>
<accession>A0ABY2E329</accession>
<dbReference type="PANTHER" id="PTHR23530:SF1">
    <property type="entry name" value="PERMEASE, MAJOR FACILITATOR SUPERFAMILY-RELATED"/>
    <property type="match status" value="1"/>
</dbReference>
<evidence type="ECO:0000256" key="1">
    <source>
        <dbReference type="SAM" id="MobiDB-lite"/>
    </source>
</evidence>
<dbReference type="InterPro" id="IPR053160">
    <property type="entry name" value="MFS_DHA3_Transporter"/>
</dbReference>
<feature type="transmembrane region" description="Helical" evidence="2">
    <location>
        <begin position="276"/>
        <end position="292"/>
    </location>
</feature>
<feature type="transmembrane region" description="Helical" evidence="2">
    <location>
        <begin position="6"/>
        <end position="28"/>
    </location>
</feature>
<dbReference type="Pfam" id="PF07690">
    <property type="entry name" value="MFS_1"/>
    <property type="match status" value="1"/>
</dbReference>
<dbReference type="Gene3D" id="1.20.1250.20">
    <property type="entry name" value="MFS general substrate transporter like domains"/>
    <property type="match status" value="1"/>
</dbReference>
<feature type="region of interest" description="Disordered" evidence="1">
    <location>
        <begin position="161"/>
        <end position="185"/>
    </location>
</feature>
<keyword evidence="2" id="KW-0472">Membrane</keyword>
<feature type="transmembrane region" description="Helical" evidence="2">
    <location>
        <begin position="246"/>
        <end position="264"/>
    </location>
</feature>
<evidence type="ECO:0000313" key="3">
    <source>
        <dbReference type="EMBL" id="TDE94033.1"/>
    </source>
</evidence>
<comment type="caution">
    <text evidence="3">The sequence shown here is derived from an EMBL/GenBank/DDBJ whole genome shotgun (WGS) entry which is preliminary data.</text>
</comment>
<dbReference type="InterPro" id="IPR011701">
    <property type="entry name" value="MFS"/>
</dbReference>
<keyword evidence="2" id="KW-0812">Transmembrane</keyword>
<organism evidence="3 4">
    <name type="scientific">Occultella glacieicola</name>
    <dbReference type="NCBI Taxonomy" id="2518684"/>
    <lineage>
        <taxon>Bacteria</taxon>
        <taxon>Bacillati</taxon>
        <taxon>Actinomycetota</taxon>
        <taxon>Actinomycetes</taxon>
        <taxon>Micrococcales</taxon>
        <taxon>Ruaniaceae</taxon>
        <taxon>Occultella</taxon>
    </lineage>
</organism>
<dbReference type="Proteomes" id="UP000504882">
    <property type="component" value="Unassembled WGS sequence"/>
</dbReference>
<feature type="transmembrane region" description="Helical" evidence="2">
    <location>
        <begin position="298"/>
        <end position="317"/>
    </location>
</feature>
<name>A0ABY2E329_9MICO</name>
<feature type="transmembrane region" description="Helical" evidence="2">
    <location>
        <begin position="65"/>
        <end position="88"/>
    </location>
</feature>
<proteinExistence type="predicted"/>
<reference evidence="3 4" key="1">
    <citation type="submission" date="2019-03" db="EMBL/GenBank/DDBJ databases">
        <title>Genomic features of bacteria from cold environments.</title>
        <authorList>
            <person name="Shen L."/>
        </authorList>
    </citation>
    <scope>NUCLEOTIDE SEQUENCE [LARGE SCALE GENOMIC DNA]</scope>
    <source>
        <strain evidence="4">T3246-1</strain>
    </source>
</reference>
<dbReference type="EMBL" id="SMNA01000005">
    <property type="protein sequence ID" value="TDE94033.1"/>
    <property type="molecule type" value="Genomic_DNA"/>
</dbReference>
<feature type="transmembrane region" description="Helical" evidence="2">
    <location>
        <begin position="356"/>
        <end position="378"/>
    </location>
</feature>